<gene>
    <name evidence="1" type="ORF">DHETER_LOCUS2536</name>
</gene>
<protein>
    <submittedName>
        <fullName evidence="1">16499_t:CDS:1</fullName>
    </submittedName>
</protein>
<organism evidence="1 2">
    <name type="scientific">Dentiscutata heterogama</name>
    <dbReference type="NCBI Taxonomy" id="1316150"/>
    <lineage>
        <taxon>Eukaryota</taxon>
        <taxon>Fungi</taxon>
        <taxon>Fungi incertae sedis</taxon>
        <taxon>Mucoromycota</taxon>
        <taxon>Glomeromycotina</taxon>
        <taxon>Glomeromycetes</taxon>
        <taxon>Diversisporales</taxon>
        <taxon>Gigasporaceae</taxon>
        <taxon>Dentiscutata</taxon>
    </lineage>
</organism>
<evidence type="ECO:0000313" key="1">
    <source>
        <dbReference type="EMBL" id="CAG8490574.1"/>
    </source>
</evidence>
<name>A0ACA9KSD7_9GLOM</name>
<keyword evidence="2" id="KW-1185">Reference proteome</keyword>
<accession>A0ACA9KSD7</accession>
<proteinExistence type="predicted"/>
<reference evidence="1" key="1">
    <citation type="submission" date="2021-06" db="EMBL/GenBank/DDBJ databases">
        <authorList>
            <person name="Kallberg Y."/>
            <person name="Tangrot J."/>
            <person name="Rosling A."/>
        </authorList>
    </citation>
    <scope>NUCLEOTIDE SEQUENCE</scope>
    <source>
        <strain evidence="1">IL203A</strain>
    </source>
</reference>
<evidence type="ECO:0000313" key="2">
    <source>
        <dbReference type="Proteomes" id="UP000789702"/>
    </source>
</evidence>
<dbReference type="EMBL" id="CAJVPU010001874">
    <property type="protein sequence ID" value="CAG8490574.1"/>
    <property type="molecule type" value="Genomic_DNA"/>
</dbReference>
<dbReference type="Proteomes" id="UP000789702">
    <property type="component" value="Unassembled WGS sequence"/>
</dbReference>
<comment type="caution">
    <text evidence="1">The sequence shown here is derived from an EMBL/GenBank/DDBJ whole genome shotgun (WGS) entry which is preliminary data.</text>
</comment>
<sequence>MPKKKKTNIADKLGFSYFITTPCESWDALEYHKEWCVSKNPVDKTTVTTAIMRQLEWNKRSLDVLKNMIAELNEASSRLTDFARTRQDAIKRKKQYHQLHGFTTPYLDSPILHLLQESSSIEEEMEGS</sequence>